<reference evidence="4 5" key="1">
    <citation type="submission" date="2023-09" db="EMBL/GenBank/DDBJ databases">
        <authorList>
            <person name="Rey-Velasco X."/>
        </authorList>
    </citation>
    <scope>NUCLEOTIDE SEQUENCE [LARGE SCALE GENOMIC DNA]</scope>
    <source>
        <strain evidence="4 5">W409</strain>
    </source>
</reference>
<dbReference type="PROSITE" id="PS51257">
    <property type="entry name" value="PROKAR_LIPOPROTEIN"/>
    <property type="match status" value="1"/>
</dbReference>
<dbReference type="Proteomes" id="UP001249020">
    <property type="component" value="Unassembled WGS sequence"/>
</dbReference>
<evidence type="ECO:0000259" key="2">
    <source>
        <dbReference type="Pfam" id="PF25967"/>
    </source>
</evidence>
<organism evidence="4 5">
    <name type="scientific">Brumicola blandensis</name>
    <dbReference type="NCBI Taxonomy" id="3075611"/>
    <lineage>
        <taxon>Bacteria</taxon>
        <taxon>Pseudomonadati</taxon>
        <taxon>Pseudomonadota</taxon>
        <taxon>Gammaproteobacteria</taxon>
        <taxon>Alteromonadales</taxon>
        <taxon>Alteromonadaceae</taxon>
        <taxon>Brumicola</taxon>
    </lineage>
</organism>
<feature type="domain" description="CzcB-like barrel-sandwich hybrid" evidence="3">
    <location>
        <begin position="63"/>
        <end position="185"/>
    </location>
</feature>
<dbReference type="Gene3D" id="2.40.420.20">
    <property type="match status" value="1"/>
</dbReference>
<name>A0AAW8R1R6_9ALTE</name>
<comment type="similarity">
    <text evidence="1">Belongs to the membrane fusion protein (MFP) (TC 8.A.1) family.</text>
</comment>
<dbReference type="GO" id="GO:0015562">
    <property type="term" value="F:efflux transmembrane transporter activity"/>
    <property type="evidence" value="ECO:0007669"/>
    <property type="project" value="TreeGrafter"/>
</dbReference>
<dbReference type="InterPro" id="IPR006143">
    <property type="entry name" value="RND_pump_MFP"/>
</dbReference>
<dbReference type="PANTHER" id="PTHR30469:SF20">
    <property type="entry name" value="EFFLUX RND TRANSPORTER PERIPLASMIC ADAPTOR SUBUNIT"/>
    <property type="match status" value="1"/>
</dbReference>
<dbReference type="Pfam" id="PF25967">
    <property type="entry name" value="RND-MFP_C"/>
    <property type="match status" value="1"/>
</dbReference>
<dbReference type="Gene3D" id="2.40.50.100">
    <property type="match status" value="1"/>
</dbReference>
<protein>
    <submittedName>
        <fullName evidence="4">Efflux RND transporter periplasmic adaptor subunit</fullName>
    </submittedName>
</protein>
<dbReference type="RefSeq" id="WP_311362143.1">
    <property type="nucleotide sequence ID" value="NZ_JAVRIE010000005.1"/>
</dbReference>
<accession>A0AAW8R1R6</accession>
<dbReference type="InterPro" id="IPR058647">
    <property type="entry name" value="BSH_CzcB-like"/>
</dbReference>
<dbReference type="Gene3D" id="1.10.287.470">
    <property type="entry name" value="Helix hairpin bin"/>
    <property type="match status" value="1"/>
</dbReference>
<dbReference type="NCBIfam" id="TIGR01730">
    <property type="entry name" value="RND_mfp"/>
    <property type="match status" value="1"/>
</dbReference>
<feature type="domain" description="Multidrug resistance protein MdtA-like C-terminal permuted SH3" evidence="2">
    <location>
        <begin position="281"/>
        <end position="336"/>
    </location>
</feature>
<dbReference type="GO" id="GO:1990281">
    <property type="term" value="C:efflux pump complex"/>
    <property type="evidence" value="ECO:0007669"/>
    <property type="project" value="TreeGrafter"/>
</dbReference>
<gene>
    <name evidence="4" type="ORF">RM544_12520</name>
</gene>
<dbReference type="SUPFAM" id="SSF111369">
    <property type="entry name" value="HlyD-like secretion proteins"/>
    <property type="match status" value="1"/>
</dbReference>
<evidence type="ECO:0000256" key="1">
    <source>
        <dbReference type="ARBA" id="ARBA00009477"/>
    </source>
</evidence>
<proteinExistence type="inferred from homology"/>
<dbReference type="AlphaFoldDB" id="A0AAW8R1R6"/>
<evidence type="ECO:0000313" key="5">
    <source>
        <dbReference type="Proteomes" id="UP001249020"/>
    </source>
</evidence>
<dbReference type="InterPro" id="IPR058627">
    <property type="entry name" value="MdtA-like_C"/>
</dbReference>
<evidence type="ECO:0000313" key="4">
    <source>
        <dbReference type="EMBL" id="MDT0583368.1"/>
    </source>
</evidence>
<evidence type="ECO:0000259" key="3">
    <source>
        <dbReference type="Pfam" id="PF25973"/>
    </source>
</evidence>
<comment type="caution">
    <text evidence="4">The sequence shown here is derived from an EMBL/GenBank/DDBJ whole genome shotgun (WGS) entry which is preliminary data.</text>
</comment>
<dbReference type="PANTHER" id="PTHR30469">
    <property type="entry name" value="MULTIDRUG RESISTANCE PROTEIN MDTA"/>
    <property type="match status" value="1"/>
</dbReference>
<keyword evidence="5" id="KW-1185">Reference proteome</keyword>
<sequence>MVSNKSVLIVAFSGLLLSACSKEVEVETKEIVRPAKLIEIQASSNEKLFNFPAVVEALTSKKLTFQVSGQIETLNVRAGQEIKKGEVIATLVQRDFRNSVETAQTQFDSAKLEFDRAERLIVENAISRSVYDQRLTALNVASAQLDSANKALEDTVLTSPFDGVIALKQAEELETVSPSTAIVTIQTEGAAEALVKIPASLVSRSKQIEPIETIITLDAAPDVAIPAQMVSASAIADEKSQTFDVRFGFSPPESLVILPGMSGTIKSRLVFAGDAANAGQISVPLNAIVTDSNGQFVWVVDQETMRVSKREISVGAGVGESLVVESGLNAGDVIVGAGASYLNEGLKIRPLNQ</sequence>
<dbReference type="EMBL" id="JAVRIE010000005">
    <property type="protein sequence ID" value="MDT0583368.1"/>
    <property type="molecule type" value="Genomic_DNA"/>
</dbReference>
<dbReference type="Pfam" id="PF25973">
    <property type="entry name" value="BSH_CzcB"/>
    <property type="match status" value="1"/>
</dbReference>